<feature type="region of interest" description="Disordered" evidence="1">
    <location>
        <begin position="67"/>
        <end position="138"/>
    </location>
</feature>
<feature type="compositionally biased region" description="Basic and acidic residues" evidence="1">
    <location>
        <begin position="90"/>
        <end position="107"/>
    </location>
</feature>
<evidence type="ECO:0000256" key="2">
    <source>
        <dbReference type="SAM" id="SignalP"/>
    </source>
</evidence>
<evidence type="ECO:0000313" key="4">
    <source>
        <dbReference type="EMBL" id="NKE43707.1"/>
    </source>
</evidence>
<feature type="compositionally biased region" description="Low complexity" evidence="1">
    <location>
        <begin position="124"/>
        <end position="133"/>
    </location>
</feature>
<keyword evidence="5" id="KW-1185">Reference proteome</keyword>
<dbReference type="Proteomes" id="UP000765160">
    <property type="component" value="Unassembled WGS sequence"/>
</dbReference>
<feature type="signal peptide" evidence="2">
    <location>
        <begin position="1"/>
        <end position="20"/>
    </location>
</feature>
<accession>A0ABX1EUI7</accession>
<dbReference type="RefSeq" id="WP_168046932.1">
    <property type="nucleotide sequence ID" value="NZ_JAATJR010000001.1"/>
</dbReference>
<feature type="domain" description="DUF4189" evidence="3">
    <location>
        <begin position="142"/>
        <end position="249"/>
    </location>
</feature>
<keyword evidence="2" id="KW-0732">Signal</keyword>
<gene>
    <name evidence="4" type="ORF">HB662_02890</name>
</gene>
<feature type="chain" id="PRO_5046443037" evidence="2">
    <location>
        <begin position="21"/>
        <end position="251"/>
    </location>
</feature>
<proteinExistence type="predicted"/>
<dbReference type="EMBL" id="JAAVTX010000001">
    <property type="protein sequence ID" value="NKE43707.1"/>
    <property type="molecule type" value="Genomic_DNA"/>
</dbReference>
<reference evidence="4 5" key="1">
    <citation type="submission" date="2020-03" db="EMBL/GenBank/DDBJ databases">
        <title>Roseomonas selenitidurans sp. nov. isolated from soil.</title>
        <authorList>
            <person name="Liu H."/>
        </authorList>
    </citation>
    <scope>NUCLEOTIDE SEQUENCE [LARGE SCALE GENOMIC DNA]</scope>
    <source>
        <strain evidence="4 5">JCM 15073</strain>
    </source>
</reference>
<evidence type="ECO:0000256" key="1">
    <source>
        <dbReference type="SAM" id="MobiDB-lite"/>
    </source>
</evidence>
<dbReference type="InterPro" id="IPR025240">
    <property type="entry name" value="DUF4189"/>
</dbReference>
<name>A0ABX1EUI7_9PROT</name>
<sequence>MYAALPRLLILILVALPGLAAAQGAQPATGPMCRAECDRMAATRVGGATQQAVQACAIRCAATQAHLNSQAARGTTRAPDWVTSRPTGRTPDRAARSGRPAHQDHRASRPASARPPIQPTSTRSSTQPGTQPGTGHGAIYAARAPSAAFGLVVGEPDRMAAHRRAERSCAATGPGCRMLAEFTESCAAAAQGVRRSQWALFMTSDPASYTVTSLSAGSGRTKGQAEQQAVAECRARDPMATCRIAASACRG</sequence>
<organism evidence="4 5">
    <name type="scientific">Falsiroseomonas frigidaquae</name>
    <dbReference type="NCBI Taxonomy" id="487318"/>
    <lineage>
        <taxon>Bacteria</taxon>
        <taxon>Pseudomonadati</taxon>
        <taxon>Pseudomonadota</taxon>
        <taxon>Alphaproteobacteria</taxon>
        <taxon>Acetobacterales</taxon>
        <taxon>Roseomonadaceae</taxon>
        <taxon>Falsiroseomonas</taxon>
    </lineage>
</organism>
<protein>
    <submittedName>
        <fullName evidence="4">DUF4189 domain-containing protein</fullName>
    </submittedName>
</protein>
<comment type="caution">
    <text evidence="4">The sequence shown here is derived from an EMBL/GenBank/DDBJ whole genome shotgun (WGS) entry which is preliminary data.</text>
</comment>
<evidence type="ECO:0000259" key="3">
    <source>
        <dbReference type="Pfam" id="PF13827"/>
    </source>
</evidence>
<dbReference type="Pfam" id="PF13827">
    <property type="entry name" value="DUF4189"/>
    <property type="match status" value="1"/>
</dbReference>
<evidence type="ECO:0000313" key="5">
    <source>
        <dbReference type="Proteomes" id="UP000765160"/>
    </source>
</evidence>